<dbReference type="STRING" id="1081102.A0A167ZBZ0"/>
<accession>A0A167ZBZ0</accession>
<reference evidence="3 4" key="1">
    <citation type="journal article" date="2016" name="Genome Biol. Evol.">
        <title>Divergent and convergent evolution of fungal pathogenicity.</title>
        <authorList>
            <person name="Shang Y."/>
            <person name="Xiao G."/>
            <person name="Zheng P."/>
            <person name="Cen K."/>
            <person name="Zhan S."/>
            <person name="Wang C."/>
        </authorList>
    </citation>
    <scope>NUCLEOTIDE SEQUENCE [LARGE SCALE GENOMIC DNA]</scope>
    <source>
        <strain evidence="3 4">RCEF 264</strain>
    </source>
</reference>
<feature type="region of interest" description="Disordered" evidence="2">
    <location>
        <begin position="660"/>
        <end position="694"/>
    </location>
</feature>
<feature type="compositionally biased region" description="Low complexity" evidence="2">
    <location>
        <begin position="683"/>
        <end position="692"/>
    </location>
</feature>
<name>A0A167ZBZ0_9HYPO</name>
<feature type="coiled-coil region" evidence="1">
    <location>
        <begin position="387"/>
        <end position="421"/>
    </location>
</feature>
<protein>
    <submittedName>
        <fullName evidence="3">Uncharacterized protein</fullName>
    </submittedName>
</protein>
<evidence type="ECO:0000256" key="2">
    <source>
        <dbReference type="SAM" id="MobiDB-lite"/>
    </source>
</evidence>
<dbReference type="OrthoDB" id="5245616at2759"/>
<proteinExistence type="predicted"/>
<feature type="region of interest" description="Disordered" evidence="2">
    <location>
        <begin position="1"/>
        <end position="48"/>
    </location>
</feature>
<sequence>MWKGDRFVHTARHRGTDDVDPRKDTMPRRPREDGRDSPDDDRDRIRNRDRDYLDRTADRDRERARDYDWDRDRDRDRDRTRDRDWERERDRDRDRDWERERDRERDRDRERGWDRLYDRDRDRGRDSFGRDALDVAERDRAIPKGPAAGPSTIGRKPPMASPRPRPDVKMQDIPSRPDIADPQSKPDTGRLKKGTATDSPTGTERGAAGTLLSLLQKCREVGELEHDKAAVNSLLQKREADLKSFVAKHSEFPSVVALHRQALEPLQLRREKATRTVQKTLGELSDLSRRFLSELQAGTQPCPGATTARDSPETGDDALARRLESALAAKLETSLPAKLEDSLTAKLEKGVMVKLEDSLTTKLEGALAARLEASLTTKLETSLMAKLEASRAAMSEFSLAAKSLENENVALKGQLATLSGAVDALATKLENMSAADTRVGEDVERLVASDATHRIALNALQGKVDSYGRTLAEIDLASLAKINAFLVLEQPDIARRLQQHDARLVNLQQDVAALRAGTQLVGTAQTQAQAQQQQKGNGAAEKTTAAAAAAAAGIAGAPVATAPLVFPGDDFASVRIEIGSLNEKITPLAQEVGRLASQQAKIIATQQANMNKLIQTQTSMSEAFGNMLDKEAEARHEETERVSKLEDFVLQINALSSAGAKLPPATAGRQNEREMSGTPPGPSSASAPAPTAQESTPLLVQQPNGHAAAAAATLPTTTATATATSTTTTVPTALTVADAQSVSDVASASTVAAHASLLSELQALQARVQATETRIQGAMSEIEGRCATLQFMFTTLDTQYNNLTTKELFSSIVGHMEKLYPNARQLQQDMESLVVRLRAIEQHDRASDEAIRRIAEAISVPMTPTLKRSLGIGGTGGGPNDALAAKRRKTNGSIPPENGRAAGATT</sequence>
<evidence type="ECO:0000313" key="3">
    <source>
        <dbReference type="EMBL" id="OAA67333.1"/>
    </source>
</evidence>
<keyword evidence="4" id="KW-1185">Reference proteome</keyword>
<organism evidence="3 4">
    <name type="scientific">Niveomyces insectorum RCEF 264</name>
    <dbReference type="NCBI Taxonomy" id="1081102"/>
    <lineage>
        <taxon>Eukaryota</taxon>
        <taxon>Fungi</taxon>
        <taxon>Dikarya</taxon>
        <taxon>Ascomycota</taxon>
        <taxon>Pezizomycotina</taxon>
        <taxon>Sordariomycetes</taxon>
        <taxon>Hypocreomycetidae</taxon>
        <taxon>Hypocreales</taxon>
        <taxon>Cordycipitaceae</taxon>
        <taxon>Niveomyces</taxon>
    </lineage>
</organism>
<evidence type="ECO:0000313" key="4">
    <source>
        <dbReference type="Proteomes" id="UP000076874"/>
    </source>
</evidence>
<comment type="caution">
    <text evidence="3">The sequence shown here is derived from an EMBL/GenBank/DDBJ whole genome shotgun (WGS) entry which is preliminary data.</text>
</comment>
<dbReference type="AlphaFoldDB" id="A0A167ZBZ0"/>
<dbReference type="EMBL" id="AZHD01000002">
    <property type="protein sequence ID" value="OAA67333.1"/>
    <property type="molecule type" value="Genomic_DNA"/>
</dbReference>
<feature type="region of interest" description="Disordered" evidence="2">
    <location>
        <begin position="870"/>
        <end position="906"/>
    </location>
</feature>
<evidence type="ECO:0000256" key="1">
    <source>
        <dbReference type="SAM" id="Coils"/>
    </source>
</evidence>
<gene>
    <name evidence="3" type="ORF">SPI_01909</name>
</gene>
<feature type="coiled-coil region" evidence="1">
    <location>
        <begin position="754"/>
        <end position="781"/>
    </location>
</feature>
<keyword evidence="1" id="KW-0175">Coiled coil</keyword>
<feature type="region of interest" description="Disordered" evidence="2">
    <location>
        <begin position="72"/>
        <end position="206"/>
    </location>
</feature>
<dbReference type="Proteomes" id="UP000076874">
    <property type="component" value="Unassembled WGS sequence"/>
</dbReference>
<feature type="compositionally biased region" description="Basic and acidic residues" evidence="2">
    <location>
        <begin position="72"/>
        <end position="142"/>
    </location>
</feature>